<evidence type="ECO:0000256" key="5">
    <source>
        <dbReference type="ARBA" id="ARBA00022513"/>
    </source>
</evidence>
<comment type="caution">
    <text evidence="17">The sequence shown here is derived from an EMBL/GenBank/DDBJ whole genome shotgun (WGS) entry which is preliminary data.</text>
</comment>
<evidence type="ECO:0000256" key="7">
    <source>
        <dbReference type="ARBA" id="ARBA00022729"/>
    </source>
</evidence>
<dbReference type="GO" id="GO:0120020">
    <property type="term" value="F:cholesterol transfer activity"/>
    <property type="evidence" value="ECO:0007669"/>
    <property type="project" value="TreeGrafter"/>
</dbReference>
<feature type="signal peptide" evidence="16">
    <location>
        <begin position="1"/>
        <end position="20"/>
    </location>
</feature>
<dbReference type="GO" id="GO:0034362">
    <property type="term" value="C:low-density lipoprotein particle"/>
    <property type="evidence" value="ECO:0007669"/>
    <property type="project" value="TreeGrafter"/>
</dbReference>
<evidence type="ECO:0000256" key="10">
    <source>
        <dbReference type="ARBA" id="ARBA00023055"/>
    </source>
</evidence>
<evidence type="ECO:0000256" key="11">
    <source>
        <dbReference type="ARBA" id="ARBA00037735"/>
    </source>
</evidence>
<dbReference type="GO" id="GO:0055090">
    <property type="term" value="P:acylglycerol homeostasis"/>
    <property type="evidence" value="ECO:0007669"/>
    <property type="project" value="TreeGrafter"/>
</dbReference>
<keyword evidence="9" id="KW-0345">HDL</keyword>
<dbReference type="GO" id="GO:0060228">
    <property type="term" value="F:phosphatidylcholine-sterol O-acyltransferase activator activity"/>
    <property type="evidence" value="ECO:0007669"/>
    <property type="project" value="TreeGrafter"/>
</dbReference>
<keyword evidence="10" id="KW-0445">Lipid transport</keyword>
<keyword evidence="18" id="KW-1185">Reference proteome</keyword>
<feature type="region of interest" description="Disordered" evidence="15">
    <location>
        <begin position="337"/>
        <end position="356"/>
    </location>
</feature>
<gene>
    <name evidence="17" type="ORF">E5288_WYG002005</name>
</gene>
<comment type="function">
    <text evidence="11">May have a role in chylomicrons and VLDL secretion and catabolism. Required for efficient activation of lipoprotein lipase by ApoC-II; potent activator of LCAT. Apoa-IV is a major component of HDL and chylomicrons.</text>
</comment>
<evidence type="ECO:0000256" key="15">
    <source>
        <dbReference type="SAM" id="MobiDB-lite"/>
    </source>
</evidence>
<keyword evidence="14" id="KW-0175">Coiled coil</keyword>
<keyword evidence="8" id="KW-0677">Repeat</keyword>
<evidence type="ECO:0000256" key="1">
    <source>
        <dbReference type="ARBA" id="ARBA00004613"/>
    </source>
</evidence>
<dbReference type="InterPro" id="IPR050163">
    <property type="entry name" value="Apolipoprotein_A1/A4/E"/>
</dbReference>
<evidence type="ECO:0000256" key="12">
    <source>
        <dbReference type="ARBA" id="ARBA00041197"/>
    </source>
</evidence>
<dbReference type="EMBL" id="VBQZ03000062">
    <property type="protein sequence ID" value="MXQ90295.1"/>
    <property type="molecule type" value="Genomic_DNA"/>
</dbReference>
<dbReference type="SUPFAM" id="SSF58113">
    <property type="entry name" value="Apolipoprotein A-I"/>
    <property type="match status" value="2"/>
</dbReference>
<proteinExistence type="inferred from homology"/>
<evidence type="ECO:0000256" key="3">
    <source>
        <dbReference type="ARBA" id="ARBA00011738"/>
    </source>
</evidence>
<dbReference type="GO" id="GO:0034361">
    <property type="term" value="C:very-low-density lipoprotein particle"/>
    <property type="evidence" value="ECO:0007669"/>
    <property type="project" value="TreeGrafter"/>
</dbReference>
<dbReference type="GO" id="GO:0042157">
    <property type="term" value="P:lipoprotein metabolic process"/>
    <property type="evidence" value="ECO:0007669"/>
    <property type="project" value="InterPro"/>
</dbReference>
<dbReference type="AlphaFoldDB" id="A0A6B0RKF2"/>
<dbReference type="SUPFAM" id="SSF47162">
    <property type="entry name" value="Apolipoprotein"/>
    <property type="match status" value="1"/>
</dbReference>
<dbReference type="PANTHER" id="PTHR18976:SF1">
    <property type="entry name" value="APOLIPOPROTEIN A-IV"/>
    <property type="match status" value="1"/>
</dbReference>
<sequence length="356" mass="39860">MFLKAVVLSLALVAVTGAEAEVNADQVATVIWDYFSQLGNNAKKAVEHIQKSELTQQLNTEAPRRKGGKECHVSWLLIHSRTGLCEIMGRGGVRIFGKPLGVSTRQGNQHPMCVEEELRTQVDTQAQQLRRQLTPYAERMEKVMRQNLDQLQASLAPYAEELQATVNQRVEELKGRLTPYADQLQTKIEENVEELRRSLAPYAQDVQGKLNHQLEGLAFQMKKHAEELKAKISAKAEELRQGLVPLVNSVRGSQLGNAEDLQKSLAELSSRLDQQVEDFRRTVGPYGETFNKAMVQQLDTLRQKLGPLAGDVEDHLSFLEKDLRDKVSSFFNTLKEKESQAPALPAQEEMPVPLGG</sequence>
<comment type="subcellular location">
    <subcellularLocation>
        <location evidence="1">Secreted</location>
    </subcellularLocation>
</comment>
<evidence type="ECO:0000256" key="8">
    <source>
        <dbReference type="ARBA" id="ARBA00022737"/>
    </source>
</evidence>
<keyword evidence="4" id="KW-0813">Transport</keyword>
<evidence type="ECO:0000313" key="17">
    <source>
        <dbReference type="EMBL" id="MXQ90295.1"/>
    </source>
</evidence>
<evidence type="ECO:0000256" key="14">
    <source>
        <dbReference type="SAM" id="Coils"/>
    </source>
</evidence>
<keyword evidence="7 16" id="KW-0732">Signal</keyword>
<evidence type="ECO:0000256" key="4">
    <source>
        <dbReference type="ARBA" id="ARBA00022448"/>
    </source>
</evidence>
<dbReference type="GO" id="GO:0005543">
    <property type="term" value="F:phospholipid binding"/>
    <property type="evidence" value="ECO:0007669"/>
    <property type="project" value="TreeGrafter"/>
</dbReference>
<dbReference type="GO" id="GO:0042627">
    <property type="term" value="C:chylomicron"/>
    <property type="evidence" value="ECO:0007669"/>
    <property type="project" value="UniProtKB-KW"/>
</dbReference>
<dbReference type="Gene3D" id="1.20.120.20">
    <property type="entry name" value="Apolipoprotein"/>
    <property type="match status" value="2"/>
</dbReference>
<dbReference type="GO" id="GO:0008203">
    <property type="term" value="P:cholesterol metabolic process"/>
    <property type="evidence" value="ECO:0007669"/>
    <property type="project" value="TreeGrafter"/>
</dbReference>
<dbReference type="Gene3D" id="6.10.250.2890">
    <property type="match status" value="1"/>
</dbReference>
<organism evidence="17 18">
    <name type="scientific">Bos mutus</name>
    <name type="common">wild yak</name>
    <dbReference type="NCBI Taxonomy" id="72004"/>
    <lineage>
        <taxon>Eukaryota</taxon>
        <taxon>Metazoa</taxon>
        <taxon>Chordata</taxon>
        <taxon>Craniata</taxon>
        <taxon>Vertebrata</taxon>
        <taxon>Euteleostomi</taxon>
        <taxon>Mammalia</taxon>
        <taxon>Eutheria</taxon>
        <taxon>Laurasiatheria</taxon>
        <taxon>Artiodactyla</taxon>
        <taxon>Ruminantia</taxon>
        <taxon>Pecora</taxon>
        <taxon>Bovidae</taxon>
        <taxon>Bovinae</taxon>
        <taxon>Bos</taxon>
    </lineage>
</organism>
<dbReference type="Pfam" id="PF01442">
    <property type="entry name" value="Apolipoprotein"/>
    <property type="match status" value="1"/>
</dbReference>
<dbReference type="PANTHER" id="PTHR18976">
    <property type="entry name" value="APOLIPOPROTEIN"/>
    <property type="match status" value="1"/>
</dbReference>
<keyword evidence="6" id="KW-0964">Secreted</keyword>
<evidence type="ECO:0000256" key="16">
    <source>
        <dbReference type="SAM" id="SignalP"/>
    </source>
</evidence>
<dbReference type="InterPro" id="IPR000074">
    <property type="entry name" value="ApoA_E"/>
</dbReference>
<evidence type="ECO:0000256" key="9">
    <source>
        <dbReference type="ARBA" id="ARBA00022850"/>
    </source>
</evidence>
<dbReference type="GO" id="GO:0033700">
    <property type="term" value="P:phospholipid efflux"/>
    <property type="evidence" value="ECO:0007669"/>
    <property type="project" value="TreeGrafter"/>
</dbReference>
<protein>
    <recommendedName>
        <fullName evidence="12">Apolipoprotein A-IV</fullName>
    </recommendedName>
    <alternativeName>
        <fullName evidence="13">Apolipoprotein A4</fullName>
    </alternativeName>
</protein>
<comment type="subunit">
    <text evidence="3">Homodimer.</text>
</comment>
<evidence type="ECO:0000256" key="2">
    <source>
        <dbReference type="ARBA" id="ARBA00008788"/>
    </source>
</evidence>
<reference evidence="17" key="1">
    <citation type="submission" date="2019-10" db="EMBL/GenBank/DDBJ databases">
        <title>The sequence and de novo assembly of the wild yak genome.</title>
        <authorList>
            <person name="Liu Y."/>
        </authorList>
    </citation>
    <scope>NUCLEOTIDE SEQUENCE [LARGE SCALE GENOMIC DNA]</scope>
    <source>
        <strain evidence="17">WY2019</strain>
    </source>
</reference>
<keyword evidence="5" id="KW-0162">Chylomicron</keyword>
<evidence type="ECO:0000256" key="13">
    <source>
        <dbReference type="ARBA" id="ARBA00042591"/>
    </source>
</evidence>
<dbReference type="GO" id="GO:0034364">
    <property type="term" value="C:high-density lipoprotein particle"/>
    <property type="evidence" value="ECO:0007669"/>
    <property type="project" value="UniProtKB-KW"/>
</dbReference>
<evidence type="ECO:0000256" key="6">
    <source>
        <dbReference type="ARBA" id="ARBA00022525"/>
    </source>
</evidence>
<evidence type="ECO:0000313" key="18">
    <source>
        <dbReference type="Proteomes" id="UP000322234"/>
    </source>
</evidence>
<comment type="similarity">
    <text evidence="2">Belongs to the apolipoprotein A1/A4/E family.</text>
</comment>
<dbReference type="GO" id="GO:1903561">
    <property type="term" value="C:extracellular vesicle"/>
    <property type="evidence" value="ECO:0007669"/>
    <property type="project" value="TreeGrafter"/>
</dbReference>
<accession>A0A6B0RKF2</accession>
<name>A0A6B0RKF2_9CETA</name>
<dbReference type="Proteomes" id="UP000322234">
    <property type="component" value="Unassembled WGS sequence"/>
</dbReference>
<dbReference type="FunFam" id="1.20.120.20:FF:000005">
    <property type="entry name" value="Apolipoprotein A-IV"/>
    <property type="match status" value="1"/>
</dbReference>
<dbReference type="GO" id="GO:0033344">
    <property type="term" value="P:cholesterol efflux"/>
    <property type="evidence" value="ECO:0007669"/>
    <property type="project" value="TreeGrafter"/>
</dbReference>
<feature type="chain" id="PRO_5025485373" description="Apolipoprotein A-IV" evidence="16">
    <location>
        <begin position="21"/>
        <end position="356"/>
    </location>
</feature>
<feature type="coiled-coil region" evidence="14">
    <location>
        <begin position="222"/>
        <end position="278"/>
    </location>
</feature>